<dbReference type="AlphaFoldDB" id="A0A8H4IHJ9"/>
<protein>
    <submittedName>
        <fullName evidence="1">Uncharacterized protein</fullName>
    </submittedName>
</protein>
<accession>A0A8H4IHJ9</accession>
<reference evidence="1 3" key="1">
    <citation type="submission" date="2020-04" db="EMBL/GenBank/DDBJ databases">
        <title>Genome Assembly and Annotation of Botryosphaeria dothidea sdau 11-99, a Latent Pathogen of Apple Fruit Ring Rot in China.</title>
        <authorList>
            <person name="Yu C."/>
            <person name="Diao Y."/>
            <person name="Lu Q."/>
            <person name="Zhao J."/>
            <person name="Cui S."/>
            <person name="Peng C."/>
            <person name="He B."/>
            <person name="Liu H."/>
        </authorList>
    </citation>
    <scope>NUCLEOTIDE SEQUENCE [LARGE SCALE GENOMIC DNA]</scope>
    <source>
        <strain evidence="1">Sdau11-99</strain>
        <strain evidence="3">sdau11-99</strain>
    </source>
</reference>
<organism evidence="1 3">
    <name type="scientific">Botryosphaeria dothidea</name>
    <dbReference type="NCBI Taxonomy" id="55169"/>
    <lineage>
        <taxon>Eukaryota</taxon>
        <taxon>Fungi</taxon>
        <taxon>Dikarya</taxon>
        <taxon>Ascomycota</taxon>
        <taxon>Pezizomycotina</taxon>
        <taxon>Dothideomycetes</taxon>
        <taxon>Dothideomycetes incertae sedis</taxon>
        <taxon>Botryosphaeriales</taxon>
        <taxon>Botryosphaeriaceae</taxon>
        <taxon>Botryosphaeria</taxon>
    </lineage>
</organism>
<evidence type="ECO:0000313" key="2">
    <source>
        <dbReference type="EMBL" id="KAF4305232.1"/>
    </source>
</evidence>
<comment type="caution">
    <text evidence="1">The sequence shown here is derived from an EMBL/GenBank/DDBJ whole genome shotgun (WGS) entry which is preliminary data.</text>
</comment>
<evidence type="ECO:0000313" key="1">
    <source>
        <dbReference type="EMBL" id="KAF4301266.1"/>
    </source>
</evidence>
<gene>
    <name evidence="2" type="ORF">GTA08_BOTSDO06949</name>
    <name evidence="1" type="ORF">GTA08_BOTSDO11142</name>
</gene>
<dbReference type="EMBL" id="WWBZ02000082">
    <property type="protein sequence ID" value="KAF4301266.1"/>
    <property type="molecule type" value="Genomic_DNA"/>
</dbReference>
<evidence type="ECO:0000313" key="3">
    <source>
        <dbReference type="Proteomes" id="UP000572817"/>
    </source>
</evidence>
<sequence length="111" mass="12989">MPNLREIEILVLTDDFHHHRPNGIELDERMADTESVWEKSLEMDYVLHPRDPTVGGGEKAKEFREFWVTRYTEDWTVESHDIFGTSPCIIEDLIERVGVSGGWHSTMRFSQ</sequence>
<keyword evidence="3" id="KW-1185">Reference proteome</keyword>
<name>A0A8H4IHJ9_9PEZI</name>
<proteinExistence type="predicted"/>
<dbReference type="Proteomes" id="UP000572817">
    <property type="component" value="Unassembled WGS sequence"/>
</dbReference>
<dbReference type="EMBL" id="WWBZ02000040">
    <property type="protein sequence ID" value="KAF4305232.1"/>
    <property type="molecule type" value="Genomic_DNA"/>
</dbReference>